<dbReference type="AlphaFoldDB" id="A0A553PSN0"/>
<dbReference type="Proteomes" id="UP000318571">
    <property type="component" value="Chromosome 12"/>
</dbReference>
<dbReference type="OMA" id="CCILGHR"/>
<feature type="transmembrane region" description="Helical" evidence="6">
    <location>
        <begin position="274"/>
        <end position="293"/>
    </location>
</feature>
<feature type="transmembrane region" description="Helical" evidence="6">
    <location>
        <begin position="44"/>
        <end position="64"/>
    </location>
</feature>
<keyword evidence="5 6" id="KW-0472">Membrane</keyword>
<proteinExistence type="predicted"/>
<dbReference type="Gene3D" id="1.20.1250.20">
    <property type="entry name" value="MFS general substrate transporter like domains"/>
    <property type="match status" value="2"/>
</dbReference>
<reference evidence="8 9" key="1">
    <citation type="journal article" date="2018" name="Nat. Ecol. Evol.">
        <title>Genomic signatures of mitonuclear coevolution across populations of Tigriopus californicus.</title>
        <authorList>
            <person name="Barreto F.S."/>
            <person name="Watson E.T."/>
            <person name="Lima T.G."/>
            <person name="Willett C.S."/>
            <person name="Edmands S."/>
            <person name="Li W."/>
            <person name="Burton R.S."/>
        </authorList>
    </citation>
    <scope>NUCLEOTIDE SEQUENCE [LARGE SCALE GENOMIC DNA]</scope>
    <source>
        <strain evidence="8 9">San Diego</strain>
    </source>
</reference>
<evidence type="ECO:0000313" key="8">
    <source>
        <dbReference type="EMBL" id="TRY80692.1"/>
    </source>
</evidence>
<evidence type="ECO:0000256" key="2">
    <source>
        <dbReference type="ARBA" id="ARBA00022448"/>
    </source>
</evidence>
<feature type="transmembrane region" description="Helical" evidence="6">
    <location>
        <begin position="351"/>
        <end position="370"/>
    </location>
</feature>
<evidence type="ECO:0000256" key="5">
    <source>
        <dbReference type="ARBA" id="ARBA00023136"/>
    </source>
</evidence>
<evidence type="ECO:0000313" key="9">
    <source>
        <dbReference type="Proteomes" id="UP000318571"/>
    </source>
</evidence>
<organism evidence="8 9">
    <name type="scientific">Tigriopus californicus</name>
    <name type="common">Marine copepod</name>
    <dbReference type="NCBI Taxonomy" id="6832"/>
    <lineage>
        <taxon>Eukaryota</taxon>
        <taxon>Metazoa</taxon>
        <taxon>Ecdysozoa</taxon>
        <taxon>Arthropoda</taxon>
        <taxon>Crustacea</taxon>
        <taxon>Multicrustacea</taxon>
        <taxon>Hexanauplia</taxon>
        <taxon>Copepoda</taxon>
        <taxon>Harpacticoida</taxon>
        <taxon>Harpacticidae</taxon>
        <taxon>Tigriopus</taxon>
    </lineage>
</organism>
<keyword evidence="3 6" id="KW-0812">Transmembrane</keyword>
<feature type="non-terminal residue" evidence="8">
    <location>
        <position position="1"/>
    </location>
</feature>
<dbReference type="InterPro" id="IPR011701">
    <property type="entry name" value="MFS"/>
</dbReference>
<dbReference type="InterPro" id="IPR020846">
    <property type="entry name" value="MFS_dom"/>
</dbReference>
<gene>
    <name evidence="8" type="ORF">TCAL_09012</name>
</gene>
<dbReference type="Pfam" id="PF07690">
    <property type="entry name" value="MFS_1"/>
    <property type="match status" value="1"/>
</dbReference>
<keyword evidence="9" id="KW-1185">Reference proteome</keyword>
<name>A0A553PSN0_TIGCA</name>
<keyword evidence="4 6" id="KW-1133">Transmembrane helix</keyword>
<evidence type="ECO:0000256" key="6">
    <source>
        <dbReference type="SAM" id="Phobius"/>
    </source>
</evidence>
<dbReference type="InterPro" id="IPR036259">
    <property type="entry name" value="MFS_trans_sf"/>
</dbReference>
<dbReference type="PANTHER" id="PTHR23506">
    <property type="entry name" value="GH10249P"/>
    <property type="match status" value="1"/>
</dbReference>
<feature type="transmembrane region" description="Helical" evidence="6">
    <location>
        <begin position="95"/>
        <end position="118"/>
    </location>
</feature>
<comment type="caution">
    <text evidence="8">The sequence shown here is derived from an EMBL/GenBank/DDBJ whole genome shotgun (WGS) entry which is preliminary data.</text>
</comment>
<evidence type="ECO:0000256" key="3">
    <source>
        <dbReference type="ARBA" id="ARBA00022692"/>
    </source>
</evidence>
<feature type="transmembrane region" description="Helical" evidence="6">
    <location>
        <begin position="245"/>
        <end position="268"/>
    </location>
</feature>
<sequence>YGFVFGIVHLAAFVSAPVFAKYGNCIGPKLLYNVGAIVQGCQGIAFGLLTYIVSLGWFLGLSYLLRALDGITNAAAWGAIVSILMKMWPDKVASIMSWTGLCFGLGYTIGPAIGSYLYTIGGFLLPFEITGGIGLLISILIFFVIPNVDNIQETESKKLISETSKSKPSLTLTAVAKNPKLFMPYVDNVTNFVGYGFVEAMVEPHLSAAGATQNQVGYFFLIMGLFYMMTTPVIGYTCDHIKSPILVSILGNLCMAVAFVFVGPLPWIPIEPSVNLLFGMAAWIGFSYTLCLVSTFSRAHNEAMKRGYNDDLPTYLILSGLWSTSFYFGNFAGPTAGGFLVEYLDFRGSTIVFLALYVMMTIVDVAELVFDGVRPLKDVEIEEYEEI</sequence>
<dbReference type="SUPFAM" id="SSF103473">
    <property type="entry name" value="MFS general substrate transporter"/>
    <property type="match status" value="1"/>
</dbReference>
<dbReference type="InterPro" id="IPR050930">
    <property type="entry name" value="MFS_Vesicular_Transporter"/>
</dbReference>
<feature type="transmembrane region" description="Helical" evidence="6">
    <location>
        <begin position="71"/>
        <end position="89"/>
    </location>
</feature>
<feature type="transmembrane region" description="Helical" evidence="6">
    <location>
        <begin position="216"/>
        <end position="238"/>
    </location>
</feature>
<evidence type="ECO:0000256" key="4">
    <source>
        <dbReference type="ARBA" id="ARBA00022989"/>
    </source>
</evidence>
<feature type="domain" description="Major facilitator superfamily (MFS) profile" evidence="7">
    <location>
        <begin position="1"/>
        <end position="375"/>
    </location>
</feature>
<dbReference type="EMBL" id="VCGU01000001">
    <property type="protein sequence ID" value="TRY80692.1"/>
    <property type="molecule type" value="Genomic_DNA"/>
</dbReference>
<dbReference type="GO" id="GO:0022857">
    <property type="term" value="F:transmembrane transporter activity"/>
    <property type="evidence" value="ECO:0007669"/>
    <property type="project" value="InterPro"/>
</dbReference>
<protein>
    <recommendedName>
        <fullName evidence="7">Major facilitator superfamily (MFS) profile domain-containing protein</fullName>
    </recommendedName>
</protein>
<evidence type="ECO:0000256" key="1">
    <source>
        <dbReference type="ARBA" id="ARBA00004141"/>
    </source>
</evidence>
<feature type="transmembrane region" description="Helical" evidence="6">
    <location>
        <begin position="314"/>
        <end position="331"/>
    </location>
</feature>
<keyword evidence="2" id="KW-0813">Transport</keyword>
<dbReference type="STRING" id="6832.A0A553PSN0"/>
<evidence type="ECO:0000259" key="7">
    <source>
        <dbReference type="PROSITE" id="PS50850"/>
    </source>
</evidence>
<feature type="transmembrane region" description="Helical" evidence="6">
    <location>
        <begin position="125"/>
        <end position="145"/>
    </location>
</feature>
<dbReference type="PANTHER" id="PTHR23506:SF28">
    <property type="entry name" value="MFS-TYPE TRANSPORTER SLC18B1-LIKE PROTEIN"/>
    <property type="match status" value="1"/>
</dbReference>
<dbReference type="GO" id="GO:0016020">
    <property type="term" value="C:membrane"/>
    <property type="evidence" value="ECO:0007669"/>
    <property type="project" value="UniProtKB-SubCell"/>
</dbReference>
<comment type="subcellular location">
    <subcellularLocation>
        <location evidence="1">Membrane</location>
        <topology evidence="1">Multi-pass membrane protein</topology>
    </subcellularLocation>
</comment>
<dbReference type="PROSITE" id="PS50850">
    <property type="entry name" value="MFS"/>
    <property type="match status" value="1"/>
</dbReference>
<accession>A0A553PSN0</accession>